<protein>
    <recommendedName>
        <fullName evidence="1">Oxidoreductase N-terminal domain-containing protein</fullName>
    </recommendedName>
</protein>
<organism evidence="2 3">
    <name type="scientific">Streptomyces orinoci</name>
    <name type="common">Streptoverticillium orinoci</name>
    <dbReference type="NCBI Taxonomy" id="67339"/>
    <lineage>
        <taxon>Bacteria</taxon>
        <taxon>Bacillati</taxon>
        <taxon>Actinomycetota</taxon>
        <taxon>Actinomycetes</taxon>
        <taxon>Kitasatosporales</taxon>
        <taxon>Streptomycetaceae</taxon>
        <taxon>Streptomyces</taxon>
    </lineage>
</organism>
<dbReference type="EMBL" id="JBFAUK010000007">
    <property type="protein sequence ID" value="MEV5507311.1"/>
    <property type="molecule type" value="Genomic_DNA"/>
</dbReference>
<proteinExistence type="predicted"/>
<dbReference type="SUPFAM" id="SSF50129">
    <property type="entry name" value="GroES-like"/>
    <property type="match status" value="1"/>
</dbReference>
<gene>
    <name evidence="2" type="ORF">AB0L16_12645</name>
</gene>
<evidence type="ECO:0000259" key="1">
    <source>
        <dbReference type="Pfam" id="PF16884"/>
    </source>
</evidence>
<dbReference type="Pfam" id="PF16884">
    <property type="entry name" value="ADH_N_2"/>
    <property type="match status" value="1"/>
</dbReference>
<name>A0ABV3JWP2_STRON</name>
<keyword evidence="3" id="KW-1185">Reference proteome</keyword>
<dbReference type="InterPro" id="IPR041694">
    <property type="entry name" value="ADH_N_2"/>
</dbReference>
<dbReference type="Gene3D" id="3.90.180.10">
    <property type="entry name" value="Medium-chain alcohol dehydrogenases, catalytic domain"/>
    <property type="match status" value="1"/>
</dbReference>
<accession>A0ABV3JWP2</accession>
<dbReference type="InterPro" id="IPR011032">
    <property type="entry name" value="GroES-like_sf"/>
</dbReference>
<reference evidence="2 3" key="1">
    <citation type="submission" date="2024-06" db="EMBL/GenBank/DDBJ databases">
        <title>The Natural Products Discovery Center: Release of the First 8490 Sequenced Strains for Exploring Actinobacteria Biosynthetic Diversity.</title>
        <authorList>
            <person name="Kalkreuter E."/>
            <person name="Kautsar S.A."/>
            <person name="Yang D."/>
            <person name="Bader C.D."/>
            <person name="Teijaro C.N."/>
            <person name="Fluegel L."/>
            <person name="Davis C.M."/>
            <person name="Simpson J.R."/>
            <person name="Lauterbach L."/>
            <person name="Steele A.D."/>
            <person name="Gui C."/>
            <person name="Meng S."/>
            <person name="Li G."/>
            <person name="Viehrig K."/>
            <person name="Ye F."/>
            <person name="Su P."/>
            <person name="Kiefer A.F."/>
            <person name="Nichols A."/>
            <person name="Cepeda A.J."/>
            <person name="Yan W."/>
            <person name="Fan B."/>
            <person name="Jiang Y."/>
            <person name="Adhikari A."/>
            <person name="Zheng C.-J."/>
            <person name="Schuster L."/>
            <person name="Cowan T.M."/>
            <person name="Smanski M.J."/>
            <person name="Chevrette M.G."/>
            <person name="De Carvalho L.P.S."/>
            <person name="Shen B."/>
        </authorList>
    </citation>
    <scope>NUCLEOTIDE SEQUENCE [LARGE SCALE GENOMIC DNA]</scope>
    <source>
        <strain evidence="2 3">NPDC052347</strain>
    </source>
</reference>
<dbReference type="Proteomes" id="UP001552594">
    <property type="component" value="Unassembled WGS sequence"/>
</dbReference>
<evidence type="ECO:0000313" key="3">
    <source>
        <dbReference type="Proteomes" id="UP001552594"/>
    </source>
</evidence>
<sequence>MSRLPAVCHEIRLAVRPEGLPGPEHFELVRRPLPVPEAGQVLVRNRYFRVSASLRMMIAQGAEDVPGVPFPALRPGDTLAEEAIGEVVSAPEDSGLRPGELVSHFLGWREYAVLGPERCVPLPPEDLPDPGARLGHGWTAYAALTRGAIG</sequence>
<feature type="domain" description="Oxidoreductase N-terminal" evidence="1">
    <location>
        <begin position="10"/>
        <end position="120"/>
    </location>
</feature>
<dbReference type="RefSeq" id="WP_338323732.1">
    <property type="nucleotide sequence ID" value="NZ_JBFAUK010000007.1"/>
</dbReference>
<comment type="caution">
    <text evidence="2">The sequence shown here is derived from an EMBL/GenBank/DDBJ whole genome shotgun (WGS) entry which is preliminary data.</text>
</comment>
<evidence type="ECO:0000313" key="2">
    <source>
        <dbReference type="EMBL" id="MEV5507311.1"/>
    </source>
</evidence>